<feature type="transmembrane region" description="Helical" evidence="5">
    <location>
        <begin position="167"/>
        <end position="186"/>
    </location>
</feature>
<keyword evidence="8" id="KW-1185">Reference proteome</keyword>
<sequence>MLTIMKQDLINLWKNKPIMMYLLIYPILLIPITGFVFNSIFTGGILNSYDYYGVTMMIYLSMATVIILPEMLFGSSVKYANYRIIYSPIPRYQIYMSKLSVSILLSYLILAFYTIVFNATGFVNYGKSNIGSILLLELFLIIFSITFGGAFCVLINNEDIATKILNLVINIIAITSGLFFPLYIFGKRIADISNMSPIANVLSTFFSIIYDHNFTKMYSTILMLLISSFIFILIIHFKYRPEMFGE</sequence>
<dbReference type="GO" id="GO:0016020">
    <property type="term" value="C:membrane"/>
    <property type="evidence" value="ECO:0007669"/>
    <property type="project" value="UniProtKB-SubCell"/>
</dbReference>
<feature type="domain" description="ABC-2 type transporter transmembrane" evidence="6">
    <location>
        <begin position="3"/>
        <end position="209"/>
    </location>
</feature>
<dbReference type="GO" id="GO:0140359">
    <property type="term" value="F:ABC-type transporter activity"/>
    <property type="evidence" value="ECO:0007669"/>
    <property type="project" value="InterPro"/>
</dbReference>
<evidence type="ECO:0000256" key="5">
    <source>
        <dbReference type="SAM" id="Phobius"/>
    </source>
</evidence>
<feature type="transmembrane region" description="Helical" evidence="5">
    <location>
        <begin position="94"/>
        <end position="113"/>
    </location>
</feature>
<keyword evidence="3 5" id="KW-1133">Transmembrane helix</keyword>
<reference evidence="7 8" key="1">
    <citation type="submission" date="2014-12" db="EMBL/GenBank/DDBJ databases">
        <title>Draft genome sequences of 10 type strains of Lactococcus.</title>
        <authorList>
            <person name="Sun Z."/>
            <person name="Zhong Z."/>
            <person name="Liu W."/>
            <person name="Zhang W."/>
            <person name="Zhang H."/>
        </authorList>
    </citation>
    <scope>NUCLEOTIDE SEQUENCE [LARGE SCALE GENOMIC DNA]</scope>
    <source>
        <strain evidence="7 8">DSM 20686</strain>
    </source>
</reference>
<accession>A0A2A5S196</accession>
<evidence type="ECO:0000313" key="8">
    <source>
        <dbReference type="Proteomes" id="UP000242246"/>
    </source>
</evidence>
<proteinExistence type="predicted"/>
<name>A0A2A5S196_9LACT</name>
<feature type="transmembrane region" description="Helical" evidence="5">
    <location>
        <begin position="51"/>
        <end position="73"/>
    </location>
</feature>
<dbReference type="OrthoDB" id="2589236at2"/>
<dbReference type="Pfam" id="PF01061">
    <property type="entry name" value="ABC2_membrane"/>
    <property type="match status" value="1"/>
</dbReference>
<dbReference type="STRING" id="1348632.GCA_001591745_00573"/>
<keyword evidence="2 5" id="KW-0812">Transmembrane</keyword>
<comment type="caution">
    <text evidence="7">The sequence shown here is derived from an EMBL/GenBank/DDBJ whole genome shotgun (WGS) entry which is preliminary data.</text>
</comment>
<comment type="subcellular location">
    <subcellularLocation>
        <location evidence="1">Membrane</location>
        <topology evidence="1">Multi-pass membrane protein</topology>
    </subcellularLocation>
</comment>
<evidence type="ECO:0000256" key="3">
    <source>
        <dbReference type="ARBA" id="ARBA00022989"/>
    </source>
</evidence>
<evidence type="ECO:0000256" key="4">
    <source>
        <dbReference type="ARBA" id="ARBA00023136"/>
    </source>
</evidence>
<dbReference type="PANTHER" id="PTHR43077">
    <property type="entry name" value="TRANSPORT PERMEASE YVFS-RELATED"/>
    <property type="match status" value="1"/>
</dbReference>
<keyword evidence="4 5" id="KW-0472">Membrane</keyword>
<dbReference type="AlphaFoldDB" id="A0A2A5S196"/>
<evidence type="ECO:0000256" key="1">
    <source>
        <dbReference type="ARBA" id="ARBA00004141"/>
    </source>
</evidence>
<feature type="transmembrane region" description="Helical" evidence="5">
    <location>
        <begin position="133"/>
        <end position="155"/>
    </location>
</feature>
<dbReference type="InterPro" id="IPR013525">
    <property type="entry name" value="ABC2_TM"/>
</dbReference>
<dbReference type="RefSeq" id="WP_068161178.1">
    <property type="nucleotide sequence ID" value="NZ_JXJX01000005.1"/>
</dbReference>
<feature type="transmembrane region" description="Helical" evidence="5">
    <location>
        <begin position="217"/>
        <end position="237"/>
    </location>
</feature>
<organism evidence="7 8">
    <name type="scientific">Pseudolactococcus plantarum</name>
    <dbReference type="NCBI Taxonomy" id="1365"/>
    <lineage>
        <taxon>Bacteria</taxon>
        <taxon>Bacillati</taxon>
        <taxon>Bacillota</taxon>
        <taxon>Bacilli</taxon>
        <taxon>Lactobacillales</taxon>
        <taxon>Streptococcaceae</taxon>
        <taxon>Pseudolactococcus</taxon>
    </lineage>
</organism>
<gene>
    <name evidence="7" type="ORF">RU87_GL001287</name>
</gene>
<dbReference type="InterPro" id="IPR051328">
    <property type="entry name" value="T7SS_ABC-Transporter"/>
</dbReference>
<evidence type="ECO:0000256" key="2">
    <source>
        <dbReference type="ARBA" id="ARBA00022692"/>
    </source>
</evidence>
<protein>
    <recommendedName>
        <fullName evidence="6">ABC-2 type transporter transmembrane domain-containing protein</fullName>
    </recommendedName>
</protein>
<evidence type="ECO:0000313" key="7">
    <source>
        <dbReference type="EMBL" id="PCS07234.1"/>
    </source>
</evidence>
<dbReference type="PANTHER" id="PTHR43077:SF10">
    <property type="entry name" value="TRANSPORT PERMEASE PROTEIN"/>
    <property type="match status" value="1"/>
</dbReference>
<dbReference type="EMBL" id="JXJX01000005">
    <property type="protein sequence ID" value="PCS07234.1"/>
    <property type="molecule type" value="Genomic_DNA"/>
</dbReference>
<dbReference type="Proteomes" id="UP000242246">
    <property type="component" value="Unassembled WGS sequence"/>
</dbReference>
<feature type="transmembrane region" description="Helical" evidence="5">
    <location>
        <begin position="21"/>
        <end position="45"/>
    </location>
</feature>
<evidence type="ECO:0000259" key="6">
    <source>
        <dbReference type="Pfam" id="PF01061"/>
    </source>
</evidence>